<reference evidence="2 3" key="2">
    <citation type="journal article" date="2022" name="Mar. Drugs">
        <title>Bioassay-Guided Fractionation Leads to the Detection of Cholic Acid Generated by the Rare Thalassomonas sp.</title>
        <authorList>
            <person name="Pheiffer F."/>
            <person name="Schneider Y.K."/>
            <person name="Hansen E.H."/>
            <person name="Andersen J.H."/>
            <person name="Isaksson J."/>
            <person name="Busche T."/>
            <person name="R C."/>
            <person name="Kalinowski J."/>
            <person name="Zyl L.V."/>
            <person name="Trindade M."/>
        </authorList>
    </citation>
    <scope>NUCLEOTIDE SEQUENCE [LARGE SCALE GENOMIC DNA]</scope>
    <source>
        <strain evidence="2 3">A5K-106</strain>
    </source>
</reference>
<evidence type="ECO:0000256" key="1">
    <source>
        <dbReference type="SAM" id="SignalP"/>
    </source>
</evidence>
<organism evidence="2 3">
    <name type="scientific">Thalassomonas actiniarum</name>
    <dbReference type="NCBI Taxonomy" id="485447"/>
    <lineage>
        <taxon>Bacteria</taxon>
        <taxon>Pseudomonadati</taxon>
        <taxon>Pseudomonadota</taxon>
        <taxon>Gammaproteobacteria</taxon>
        <taxon>Alteromonadales</taxon>
        <taxon>Colwelliaceae</taxon>
        <taxon>Thalassomonas</taxon>
    </lineage>
</organism>
<feature type="signal peptide" evidence="1">
    <location>
        <begin position="1"/>
        <end position="26"/>
    </location>
</feature>
<accession>A0AAE9YXK6</accession>
<dbReference type="AlphaFoldDB" id="A0AAE9YXK6"/>
<keyword evidence="3" id="KW-1185">Reference proteome</keyword>
<dbReference type="EMBL" id="CP059736">
    <property type="protein sequence ID" value="WDE02422.1"/>
    <property type="molecule type" value="Genomic_DNA"/>
</dbReference>
<proteinExistence type="predicted"/>
<name>A0AAE9YXK6_9GAMM</name>
<protein>
    <recommendedName>
        <fullName evidence="4">Rap1a immunity protein domain-containing protein</fullName>
    </recommendedName>
</protein>
<sequence length="155" mass="17293">MNNRINKARVLVLVGLLSAMSFAARADYKSEIIDSCRAYQGGGDVGHVNACKLYIDGFIDAAVFTESATVVDEKPGYAGQEKANAFLQRAYQTRLPRRFSSEFDDISYQFCLENGEDRKAIASKIAKTLNIAELENKPLKKILFETLVKIFPCQQ</sequence>
<evidence type="ECO:0008006" key="4">
    <source>
        <dbReference type="Google" id="ProtNLM"/>
    </source>
</evidence>
<keyword evidence="1" id="KW-0732">Signal</keyword>
<dbReference type="RefSeq" id="WP_044832637.1">
    <property type="nucleotide sequence ID" value="NZ_CP059736.1"/>
</dbReference>
<dbReference type="Proteomes" id="UP000032568">
    <property type="component" value="Chromosome pTact"/>
</dbReference>
<gene>
    <name evidence="2" type="ORF">SG35_028840</name>
</gene>
<evidence type="ECO:0000313" key="2">
    <source>
        <dbReference type="EMBL" id="WDE02422.1"/>
    </source>
</evidence>
<reference evidence="2 3" key="1">
    <citation type="journal article" date="2015" name="Genome Announc.">
        <title>Draft Genome Sequences of Marine Isolates of Thalassomonas viridans and Thalassomonas actiniarum.</title>
        <authorList>
            <person name="Olonade I."/>
            <person name="van Zyl L.J."/>
            <person name="Trindade M."/>
        </authorList>
    </citation>
    <scope>NUCLEOTIDE SEQUENCE [LARGE SCALE GENOMIC DNA]</scope>
    <source>
        <strain evidence="2 3">A5K-106</strain>
    </source>
</reference>
<evidence type="ECO:0000313" key="3">
    <source>
        <dbReference type="Proteomes" id="UP000032568"/>
    </source>
</evidence>
<feature type="chain" id="PRO_5042182088" description="Rap1a immunity protein domain-containing protein" evidence="1">
    <location>
        <begin position="27"/>
        <end position="155"/>
    </location>
</feature>
<dbReference type="KEGG" id="tact:SG35_028840"/>